<accession>A0A2H4P9Z5</accession>
<organism evidence="2 3">
    <name type="scientific">Gordonia phage Mahdia</name>
    <dbReference type="NCBI Taxonomy" id="2047873"/>
    <lineage>
        <taxon>Viruses</taxon>
        <taxon>Duplodnaviria</taxon>
        <taxon>Heunggongvirae</taxon>
        <taxon>Uroviricota</taxon>
        <taxon>Caudoviricetes</taxon>
        <taxon>Gustavvirus</taxon>
        <taxon>Gustavvirus mahdia</taxon>
    </lineage>
</organism>
<dbReference type="EMBL" id="MG198783">
    <property type="protein sequence ID" value="ATW59055.1"/>
    <property type="molecule type" value="Genomic_DNA"/>
</dbReference>
<dbReference type="OrthoDB" id="38596at10239"/>
<sequence>MAPAAETPAPPSDTDPAEIKAWVAEARELKDRMEADKARYAELRSKLWDAAGHRAGKLPGTTAKFRAPNLSPRRRVDYTALEHFPEAYQAAVTETEPDPETPGALYL</sequence>
<feature type="coiled-coil region" evidence="1">
    <location>
        <begin position="19"/>
        <end position="46"/>
    </location>
</feature>
<keyword evidence="1" id="KW-0175">Coiled coil</keyword>
<proteinExistence type="predicted"/>
<protein>
    <submittedName>
        <fullName evidence="2">Uncharacterized protein</fullName>
    </submittedName>
</protein>
<name>A0A2H4P9Z5_9CAUD</name>
<gene>
    <name evidence="2" type="ORF">PBI_MAHDIA_56</name>
</gene>
<dbReference type="Proteomes" id="UP000240384">
    <property type="component" value="Segment"/>
</dbReference>
<reference evidence="3" key="1">
    <citation type="submission" date="2017-10" db="EMBL/GenBank/DDBJ databases">
        <authorList>
            <person name="Banno H."/>
            <person name="Chua N.-H."/>
        </authorList>
    </citation>
    <scope>NUCLEOTIDE SEQUENCE [LARGE SCALE GENOMIC DNA]</scope>
</reference>
<evidence type="ECO:0000256" key="1">
    <source>
        <dbReference type="SAM" id="Coils"/>
    </source>
</evidence>
<keyword evidence="3" id="KW-1185">Reference proteome</keyword>
<evidence type="ECO:0000313" key="2">
    <source>
        <dbReference type="EMBL" id="ATW59055.1"/>
    </source>
</evidence>
<evidence type="ECO:0000313" key="3">
    <source>
        <dbReference type="Proteomes" id="UP000240384"/>
    </source>
</evidence>